<reference evidence="16" key="1">
    <citation type="submission" date="2015-07" db="EMBL/GenBank/DDBJ databases">
        <title>Nocardia seriolae U-1 whole genome shotgun sequence.</title>
        <authorList>
            <person name="Imajoh M."/>
            <person name="Fukumoto Y."/>
            <person name="Sukeda M."/>
            <person name="Yamane J."/>
            <person name="Yamasaki K."/>
            <person name="Shimizu M."/>
            <person name="Ohnishi K."/>
            <person name="Oshima S."/>
        </authorList>
    </citation>
    <scope>NUCLEOTIDE SEQUENCE [LARGE SCALE GENOMIC DNA]</scope>
    <source>
        <strain evidence="16">U-1</strain>
    </source>
</reference>
<gene>
    <name evidence="14" type="ORF">NS506_01982</name>
    <name evidence="15" type="ORF">NSK11_contig00034-0038</name>
</gene>
<evidence type="ECO:0000256" key="9">
    <source>
        <dbReference type="ARBA" id="ARBA00023012"/>
    </source>
</evidence>
<dbReference type="AlphaFoldDB" id="A0A0B8N364"/>
<dbReference type="Gene3D" id="6.10.340.10">
    <property type="match status" value="1"/>
</dbReference>
<reference evidence="15 16" key="2">
    <citation type="journal article" date="2016" name="Genome Announc.">
        <title>Draft Genome Sequence of Erythromycin- and Oxytetracycline-Sensitive Nocardia seriolae Strain U-1 (NBRC 110359).</title>
        <authorList>
            <person name="Imajoh M."/>
            <person name="Sukeda M."/>
            <person name="Shimizu M."/>
            <person name="Yamane J."/>
            <person name="Ohnishi K."/>
            <person name="Oshima S."/>
        </authorList>
    </citation>
    <scope>NUCLEOTIDE SEQUENCE [LARGE SCALE GENOMIC DNA]</scope>
    <source>
        <strain evidence="15 16">U-1</strain>
    </source>
</reference>
<dbReference type="Proteomes" id="UP000180166">
    <property type="component" value="Chromosome"/>
</dbReference>
<dbReference type="PANTHER" id="PTHR45436:SF5">
    <property type="entry name" value="SENSOR HISTIDINE KINASE TRCS"/>
    <property type="match status" value="1"/>
</dbReference>
<dbReference type="InterPro" id="IPR004358">
    <property type="entry name" value="Sig_transdc_His_kin-like_C"/>
</dbReference>
<dbReference type="PANTHER" id="PTHR45436">
    <property type="entry name" value="SENSOR HISTIDINE KINASE YKOH"/>
    <property type="match status" value="1"/>
</dbReference>
<keyword evidence="16" id="KW-1185">Reference proteome</keyword>
<keyword evidence="9" id="KW-0902">Two-component regulatory system</keyword>
<evidence type="ECO:0000313" key="14">
    <source>
        <dbReference type="EMBL" id="APA96049.1"/>
    </source>
</evidence>
<evidence type="ECO:0000256" key="11">
    <source>
        <dbReference type="SAM" id="Phobius"/>
    </source>
</evidence>
<dbReference type="Proteomes" id="UP000037179">
    <property type="component" value="Unassembled WGS sequence"/>
</dbReference>
<evidence type="ECO:0000256" key="6">
    <source>
        <dbReference type="ARBA" id="ARBA00022692"/>
    </source>
</evidence>
<dbReference type="EC" id="2.7.13.3" evidence="3"/>
<dbReference type="PROSITE" id="PS50885">
    <property type="entry name" value="HAMP"/>
    <property type="match status" value="1"/>
</dbReference>
<dbReference type="InterPro" id="IPR003594">
    <property type="entry name" value="HATPase_dom"/>
</dbReference>
<comment type="catalytic activity">
    <reaction evidence="1">
        <text>ATP + protein L-histidine = ADP + protein N-phospho-L-histidine.</text>
        <dbReference type="EC" id="2.7.13.3"/>
    </reaction>
</comment>
<dbReference type="RefSeq" id="WP_033087540.1">
    <property type="nucleotide sequence ID" value="NZ_AP017900.1"/>
</dbReference>
<evidence type="ECO:0000313" key="17">
    <source>
        <dbReference type="Proteomes" id="UP000180166"/>
    </source>
</evidence>
<dbReference type="GeneID" id="93370239"/>
<dbReference type="GO" id="GO:0000155">
    <property type="term" value="F:phosphorelay sensor kinase activity"/>
    <property type="evidence" value="ECO:0007669"/>
    <property type="project" value="InterPro"/>
</dbReference>
<keyword evidence="7 14" id="KW-0418">Kinase</keyword>
<dbReference type="KEGG" id="nsr:NS506_01982"/>
<dbReference type="CDD" id="cd00075">
    <property type="entry name" value="HATPase"/>
    <property type="match status" value="1"/>
</dbReference>
<feature type="domain" description="HAMP" evidence="13">
    <location>
        <begin position="157"/>
        <end position="210"/>
    </location>
</feature>
<dbReference type="EMBL" id="BBYQ01000034">
    <property type="protein sequence ID" value="GAP28404.1"/>
    <property type="molecule type" value="Genomic_DNA"/>
</dbReference>
<dbReference type="SUPFAM" id="SSF47384">
    <property type="entry name" value="Homodimeric domain of signal transducing histidine kinase"/>
    <property type="match status" value="1"/>
</dbReference>
<dbReference type="InterPro" id="IPR005467">
    <property type="entry name" value="His_kinase_dom"/>
</dbReference>
<dbReference type="FunFam" id="1.10.287.130:FF:000001">
    <property type="entry name" value="Two-component sensor histidine kinase"/>
    <property type="match status" value="1"/>
</dbReference>
<dbReference type="InterPro" id="IPR003661">
    <property type="entry name" value="HisK_dim/P_dom"/>
</dbReference>
<keyword evidence="10 11" id="KW-0472">Membrane</keyword>
<accession>A0A0B8N364</accession>
<evidence type="ECO:0000256" key="10">
    <source>
        <dbReference type="ARBA" id="ARBA00023136"/>
    </source>
</evidence>
<dbReference type="CDD" id="cd06225">
    <property type="entry name" value="HAMP"/>
    <property type="match status" value="1"/>
</dbReference>
<evidence type="ECO:0000256" key="3">
    <source>
        <dbReference type="ARBA" id="ARBA00012438"/>
    </source>
</evidence>
<dbReference type="CDD" id="cd00082">
    <property type="entry name" value="HisKA"/>
    <property type="match status" value="1"/>
</dbReference>
<dbReference type="SUPFAM" id="SSF55874">
    <property type="entry name" value="ATPase domain of HSP90 chaperone/DNA topoisomerase II/histidine kinase"/>
    <property type="match status" value="1"/>
</dbReference>
<dbReference type="Gene3D" id="1.10.287.130">
    <property type="match status" value="1"/>
</dbReference>
<dbReference type="InterPro" id="IPR050428">
    <property type="entry name" value="TCS_sensor_his_kinase"/>
</dbReference>
<evidence type="ECO:0000256" key="4">
    <source>
        <dbReference type="ARBA" id="ARBA00022553"/>
    </source>
</evidence>
<name>A0A0B8N364_9NOCA</name>
<evidence type="ECO:0000313" key="15">
    <source>
        <dbReference type="EMBL" id="GAP28404.1"/>
    </source>
</evidence>
<dbReference type="Pfam" id="PF00672">
    <property type="entry name" value="HAMP"/>
    <property type="match status" value="1"/>
</dbReference>
<dbReference type="PRINTS" id="PR00344">
    <property type="entry name" value="BCTRLSENSOR"/>
</dbReference>
<keyword evidence="8 11" id="KW-1133">Transmembrane helix</keyword>
<dbReference type="InterPro" id="IPR003660">
    <property type="entry name" value="HAMP_dom"/>
</dbReference>
<evidence type="ECO:0000256" key="5">
    <source>
        <dbReference type="ARBA" id="ARBA00022679"/>
    </source>
</evidence>
<dbReference type="SMART" id="SM00387">
    <property type="entry name" value="HATPase_c"/>
    <property type="match status" value="1"/>
</dbReference>
<comment type="subcellular location">
    <subcellularLocation>
        <location evidence="2">Cell membrane</location>
    </subcellularLocation>
</comment>
<feature type="domain" description="Histidine kinase" evidence="12">
    <location>
        <begin position="232"/>
        <end position="453"/>
    </location>
</feature>
<sequence>MKTVSLRGRVTLTAALVSGAVLVLVALLVHGLFGVVVNRSENTVLTDRVQLARQLSQQGVSPEELVSRVDTHSVRARLVLADGHTYGSLDHRLAEDSTTRTRFVRLAGPGTLDNARLTLQIDTPLLAKVQSRLGFLLILATTGAIAVIVTGLWLLVARALAPLDTMTRLARDIAHGHLGRRLNPSRTDTELGRTAAAFDEMLDALEGALRDTAAAEARARASEQQIRVFVGDAAHELRTPITGVRSLAEAIVQQPADTDPEDRQRMLLLLVRETQRAGRLVDDLLDLARIDAGLQLRREPVDLHALTATHLDRMRMLHPHTDFQLNGDPVTVSADPERITQILTNLLTNACQAMKDHGGITVDIRAIPAESGGGGIELTVTDTGPGIPAEDRDRIFDRLVRLDHARDTRPDGSGLGLAIARGLARAHGGDLTCAGPTPDTTGAVFVLRLPLSPPTLKNA</sequence>
<evidence type="ECO:0000256" key="2">
    <source>
        <dbReference type="ARBA" id="ARBA00004236"/>
    </source>
</evidence>
<keyword evidence="4" id="KW-0597">Phosphoprotein</keyword>
<evidence type="ECO:0000259" key="12">
    <source>
        <dbReference type="PROSITE" id="PS50109"/>
    </source>
</evidence>
<dbReference type="SMART" id="SM00304">
    <property type="entry name" value="HAMP"/>
    <property type="match status" value="1"/>
</dbReference>
<evidence type="ECO:0000256" key="7">
    <source>
        <dbReference type="ARBA" id="ARBA00022777"/>
    </source>
</evidence>
<dbReference type="InterPro" id="IPR036097">
    <property type="entry name" value="HisK_dim/P_sf"/>
</dbReference>
<evidence type="ECO:0000256" key="1">
    <source>
        <dbReference type="ARBA" id="ARBA00000085"/>
    </source>
</evidence>
<evidence type="ECO:0000256" key="8">
    <source>
        <dbReference type="ARBA" id="ARBA00022989"/>
    </source>
</evidence>
<proteinExistence type="predicted"/>
<reference evidence="14 17" key="3">
    <citation type="submission" date="2016-10" db="EMBL/GenBank/DDBJ databases">
        <title>Genome sequence of Nocardia seriolae strain EM150506, isolated from Anguila japonica.</title>
        <authorList>
            <person name="Han H.-J."/>
        </authorList>
    </citation>
    <scope>NUCLEOTIDE SEQUENCE [LARGE SCALE GENOMIC DNA]</scope>
    <source>
        <strain evidence="14 17">EM150506</strain>
    </source>
</reference>
<dbReference type="Pfam" id="PF00512">
    <property type="entry name" value="HisKA"/>
    <property type="match status" value="1"/>
</dbReference>
<keyword evidence="5 14" id="KW-0808">Transferase</keyword>
<dbReference type="PROSITE" id="PS50109">
    <property type="entry name" value="HIS_KIN"/>
    <property type="match status" value="1"/>
</dbReference>
<dbReference type="SUPFAM" id="SSF158472">
    <property type="entry name" value="HAMP domain-like"/>
    <property type="match status" value="1"/>
</dbReference>
<dbReference type="SMART" id="SM00388">
    <property type="entry name" value="HisKA"/>
    <property type="match status" value="1"/>
</dbReference>
<dbReference type="GO" id="GO:0005886">
    <property type="term" value="C:plasma membrane"/>
    <property type="evidence" value="ECO:0007669"/>
    <property type="project" value="UniProtKB-SubCell"/>
</dbReference>
<dbReference type="InterPro" id="IPR036890">
    <property type="entry name" value="HATPase_C_sf"/>
</dbReference>
<dbReference type="EMBL" id="CP017839">
    <property type="protein sequence ID" value="APA96049.1"/>
    <property type="molecule type" value="Genomic_DNA"/>
</dbReference>
<organism evidence="14 17">
    <name type="scientific">Nocardia seriolae</name>
    <dbReference type="NCBI Taxonomy" id="37332"/>
    <lineage>
        <taxon>Bacteria</taxon>
        <taxon>Bacillati</taxon>
        <taxon>Actinomycetota</taxon>
        <taxon>Actinomycetes</taxon>
        <taxon>Mycobacteriales</taxon>
        <taxon>Nocardiaceae</taxon>
        <taxon>Nocardia</taxon>
    </lineage>
</organism>
<dbReference type="Gene3D" id="3.30.565.10">
    <property type="entry name" value="Histidine kinase-like ATPase, C-terminal domain"/>
    <property type="match status" value="1"/>
</dbReference>
<keyword evidence="6 11" id="KW-0812">Transmembrane</keyword>
<feature type="transmembrane region" description="Helical" evidence="11">
    <location>
        <begin position="133"/>
        <end position="156"/>
    </location>
</feature>
<dbReference type="OrthoDB" id="9757990at2"/>
<dbReference type="Pfam" id="PF02518">
    <property type="entry name" value="HATPase_c"/>
    <property type="match status" value="1"/>
</dbReference>
<evidence type="ECO:0000259" key="13">
    <source>
        <dbReference type="PROSITE" id="PS50885"/>
    </source>
</evidence>
<evidence type="ECO:0000313" key="16">
    <source>
        <dbReference type="Proteomes" id="UP000037179"/>
    </source>
</evidence>
<protein>
    <recommendedName>
        <fullName evidence="3">histidine kinase</fullName>
        <ecNumber evidence="3">2.7.13.3</ecNumber>
    </recommendedName>
</protein>
<feature type="transmembrane region" description="Helical" evidence="11">
    <location>
        <begin position="12"/>
        <end position="37"/>
    </location>
</feature>